<accession>A0A087Y1E9</accession>
<reference evidence="11" key="1">
    <citation type="submission" date="2013-10" db="EMBL/GenBank/DDBJ databases">
        <authorList>
            <person name="Schartl M."/>
            <person name="Warren W."/>
        </authorList>
    </citation>
    <scope>NUCLEOTIDE SEQUENCE [LARGE SCALE GENOMIC DNA]</scope>
    <source>
        <strain evidence="11">female</strain>
    </source>
</reference>
<reference evidence="10" key="3">
    <citation type="submission" date="2025-09" db="UniProtKB">
        <authorList>
            <consortium name="Ensembl"/>
        </authorList>
    </citation>
    <scope>IDENTIFICATION</scope>
</reference>
<dbReference type="PANTHER" id="PTHR15036">
    <property type="entry name" value="PIKACHURIN-LIKE PROTEIN"/>
    <property type="match status" value="1"/>
</dbReference>
<keyword evidence="4" id="KW-0106">Calcium</keyword>
<dbReference type="InterPro" id="IPR013320">
    <property type="entry name" value="ConA-like_dom_sf"/>
</dbReference>
<feature type="disulfide bond" evidence="7">
    <location>
        <begin position="505"/>
        <end position="514"/>
    </location>
</feature>
<keyword evidence="5 7" id="KW-1015">Disulfide bond</keyword>
<evidence type="ECO:0000313" key="10">
    <source>
        <dbReference type="Ensembl" id="ENSPFOP00000011852.2"/>
    </source>
</evidence>
<dbReference type="GeneTree" id="ENSGT00940000169924"/>
<keyword evidence="3" id="KW-0677">Repeat</keyword>
<feature type="domain" description="Laminin G" evidence="8">
    <location>
        <begin position="563"/>
        <end position="753"/>
    </location>
</feature>
<dbReference type="SMART" id="SM00179">
    <property type="entry name" value="EGF_CA"/>
    <property type="match status" value="5"/>
</dbReference>
<keyword evidence="1 7" id="KW-0245">EGF-like domain</keyword>
<evidence type="ECO:0000256" key="7">
    <source>
        <dbReference type="PROSITE-ProRule" id="PRU00076"/>
    </source>
</evidence>
<reference evidence="10" key="2">
    <citation type="submission" date="2025-08" db="UniProtKB">
        <authorList>
            <consortium name="Ensembl"/>
        </authorList>
    </citation>
    <scope>IDENTIFICATION</scope>
</reference>
<evidence type="ECO:0000256" key="1">
    <source>
        <dbReference type="ARBA" id="ARBA00022536"/>
    </source>
</evidence>
<dbReference type="FunFam" id="2.10.25.10:FF:000591">
    <property type="entry name" value="Protein eyes shut homolog"/>
    <property type="match status" value="1"/>
</dbReference>
<dbReference type="GO" id="GO:0005604">
    <property type="term" value="C:basement membrane"/>
    <property type="evidence" value="ECO:0007669"/>
    <property type="project" value="UniProtKB-ARBA"/>
</dbReference>
<dbReference type="Gene3D" id="2.10.25.10">
    <property type="entry name" value="Laminin"/>
    <property type="match status" value="7"/>
</dbReference>
<keyword evidence="6" id="KW-0325">Glycoprotein</keyword>
<dbReference type="InterPro" id="IPR001791">
    <property type="entry name" value="Laminin_G"/>
</dbReference>
<dbReference type="Pfam" id="PF02210">
    <property type="entry name" value="Laminin_G_2"/>
    <property type="match status" value="5"/>
</dbReference>
<dbReference type="GO" id="GO:0048731">
    <property type="term" value="P:system development"/>
    <property type="evidence" value="ECO:0007669"/>
    <property type="project" value="UniProtKB-ARBA"/>
</dbReference>
<feature type="domain" description="EGF-like" evidence="9">
    <location>
        <begin position="479"/>
        <end position="515"/>
    </location>
</feature>
<feature type="disulfide bond" evidence="7">
    <location>
        <begin position="1087"/>
        <end position="1096"/>
    </location>
</feature>
<dbReference type="FunFam" id="2.60.120.200:FF:000190">
    <property type="entry name" value="Protein eyes shut homolog"/>
    <property type="match status" value="1"/>
</dbReference>
<dbReference type="FunFam" id="2.10.25.10:FF:000373">
    <property type="entry name" value="sushi, nidogen and EGF-like domain-containing protein 1"/>
    <property type="match status" value="1"/>
</dbReference>
<feature type="domain" description="Laminin G" evidence="8">
    <location>
        <begin position="286"/>
        <end position="483"/>
    </location>
</feature>
<dbReference type="STRING" id="48698.ENSPFOP00000011852"/>
<dbReference type="InterPro" id="IPR050372">
    <property type="entry name" value="Neurexin-related_CASP"/>
</dbReference>
<name>A0A087Y1E9_POEFO</name>
<evidence type="ECO:0000259" key="8">
    <source>
        <dbReference type="PROSITE" id="PS50025"/>
    </source>
</evidence>
<dbReference type="Pfam" id="PF00008">
    <property type="entry name" value="EGF"/>
    <property type="match status" value="3"/>
</dbReference>
<feature type="domain" description="EGF-like" evidence="9">
    <location>
        <begin position="754"/>
        <end position="790"/>
    </location>
</feature>
<dbReference type="SMART" id="SM00282">
    <property type="entry name" value="LamG"/>
    <property type="match status" value="5"/>
</dbReference>
<dbReference type="SUPFAM" id="SSF49899">
    <property type="entry name" value="Concanavalin A-like lectins/glucanases"/>
    <property type="match status" value="5"/>
</dbReference>
<evidence type="ECO:0000256" key="2">
    <source>
        <dbReference type="ARBA" id="ARBA00022729"/>
    </source>
</evidence>
<feature type="disulfide bond" evidence="7">
    <location>
        <begin position="780"/>
        <end position="789"/>
    </location>
</feature>
<feature type="domain" description="EGF-like" evidence="9">
    <location>
        <begin position="1020"/>
        <end position="1057"/>
    </location>
</feature>
<dbReference type="FunFam" id="2.60.120.200:FF:000183">
    <property type="entry name" value="Protein eyes shut homolog"/>
    <property type="match status" value="1"/>
</dbReference>
<dbReference type="EMBL" id="AYCK01002071">
    <property type="status" value="NOT_ANNOTATED_CDS"/>
    <property type="molecule type" value="Genomic_DNA"/>
</dbReference>
<evidence type="ECO:0000256" key="3">
    <source>
        <dbReference type="ARBA" id="ARBA00022737"/>
    </source>
</evidence>
<evidence type="ECO:0000256" key="6">
    <source>
        <dbReference type="ARBA" id="ARBA00023180"/>
    </source>
</evidence>
<feature type="domain" description="Laminin G" evidence="8">
    <location>
        <begin position="1102"/>
        <end position="1288"/>
    </location>
</feature>
<dbReference type="Proteomes" id="UP000028760">
    <property type="component" value="Unassembled WGS sequence"/>
</dbReference>
<dbReference type="eggNOG" id="KOG3509">
    <property type="taxonomic scope" value="Eukaryota"/>
</dbReference>
<feature type="domain" description="EGF-like" evidence="9">
    <location>
        <begin position="797"/>
        <end position="833"/>
    </location>
</feature>
<feature type="domain" description="EGF-like" evidence="9">
    <location>
        <begin position="1058"/>
        <end position="1097"/>
    </location>
</feature>
<dbReference type="InterPro" id="IPR009030">
    <property type="entry name" value="Growth_fac_rcpt_cys_sf"/>
</dbReference>
<dbReference type="Pfam" id="PF12661">
    <property type="entry name" value="hEGF"/>
    <property type="match status" value="1"/>
</dbReference>
<dbReference type="FunFam" id="2.60.120.200:FF:000210">
    <property type="entry name" value="Protein eyes shut homolog"/>
    <property type="match status" value="1"/>
</dbReference>
<feature type="domain" description="EGF-like" evidence="9">
    <location>
        <begin position="516"/>
        <end position="552"/>
    </location>
</feature>
<dbReference type="GO" id="GO:0005509">
    <property type="term" value="F:calcium ion binding"/>
    <property type="evidence" value="ECO:0007669"/>
    <property type="project" value="InterPro"/>
</dbReference>
<dbReference type="PROSITE" id="PS00022">
    <property type="entry name" value="EGF_1"/>
    <property type="match status" value="7"/>
</dbReference>
<evidence type="ECO:0000313" key="11">
    <source>
        <dbReference type="Proteomes" id="UP000028760"/>
    </source>
</evidence>
<dbReference type="GO" id="GO:0016020">
    <property type="term" value="C:membrane"/>
    <property type="evidence" value="ECO:0007669"/>
    <property type="project" value="UniProtKB-SubCell"/>
</dbReference>
<feature type="domain" description="Laminin G" evidence="8">
    <location>
        <begin position="840"/>
        <end position="1029"/>
    </location>
</feature>
<proteinExistence type="predicted"/>
<sequence length="1288" mass="141762">MPALSPVPTAEPSTDSSYLHYFGNSYLEFQGVDLGTLNNIIVRFQTTASQGTLLYVDQGPINGDFFFMKLFIQDGILQYAFCCNEEDEVTRMSASSHVDDGRVHIVHIRQHLTPCEAELTLSGRTRIKSIASNYWLGHMSQRTNHVFVGGLRQQYIPNQKAKPLHNYTGCIEVIEINHLRSFYTTDAVAGSNIDQCRYTLHHMVATTENYLSLTSPSASPTSVSTATLVLFTPPPKLPLHEPEAGHDDLCHNGGTFHQIQLHGRTLSSCHCPLHFTGAFCEKDTTIYIPSFDGTSYLELKPLSSLPHPLNTGAEDTTFYLTVKTRSTQCTILFTQEQNFGDRFLHVSLEDGRPIAQLGCGGTSVLHAAADKSINNNRWMSILIRRFSLPVGKQGGSCRIEIAADNGTAQHLEELVSHPVSETSFGPIFLGDVSSLWELHDERGKEKRRFIGCIKEFQVNSKEIDLVGEAVKGRNIKNCDPPVCQHLPCRNGGTCVSDAEDWFCECPPLHTGRLCQLSACERGPCSHGATCIPKSQLEAVCLCPSGRQGLLCDQTINITRARFSGTDEFGYTSFVAYTSIPSLSFFYEFKLRFTLANNSSAARDNLILFAGQKGQGNDGDDFLVLGLRSGRVVHRFNLGSGIATIVSDRLNYHIVIHTVIFGRSKRTGWLKVDGQRNRTGYSPGPLVGLNVFNQLFVGGYNEFTPELLPLGSRFRQGFQGCIFDVQFRTRRDGKFQALGQPAGLPAFGRSVGQCGVTPCVHVHCRNAGTCVDSGSSVYCQCPPGWKGTLCTETVSVCDPEHRPPPLCTHGSTCIPLPNGYTCQCPLGTAGLHCESAVRITDPSFSTNQSSWMSFPPMSIRHRTVVELQFQPLSPDGILVYSAQHLGARAAGDFFCLSLTSGFVQLRYNLGDGTHVLQSIRTVDLRGRRWHVVKAGRTGHQGFLSLDSEEVRENRTEGMTTLDVATNIFVGGVSTLSFVCPEATEHEPMSFTGGLRELIINGRELELTETGAIGGANIEDWEGTACGYKVCHNGGQCKATGADSFICTCPSLWTGSQCNKSVSCVNNNCRHGSICAPSPSTVLSYSCICLLGWGGTHCDTRLSTDIFRFVGNSHIKYKDQRFNTRNLKFTQVSFSVYASSSDGLIVWLGMAEQEDDDYLSVGLEEGNLKIAVNLGERLTLPVTFRNHNFCCRRWHNVSLSLNRTVIQAFLNNEEILFEDLDPFERYVALNSGGVAYFGGFEFYRNVSVVTSGIFSKGFEGSIRNVFLFGDGNPVLFHKNSEGFNIFEGTE</sequence>
<keyword evidence="11" id="KW-1185">Reference proteome</keyword>
<evidence type="ECO:0000256" key="5">
    <source>
        <dbReference type="ARBA" id="ARBA00023157"/>
    </source>
</evidence>
<dbReference type="InterPro" id="IPR013032">
    <property type="entry name" value="EGF-like_CS"/>
</dbReference>
<dbReference type="GO" id="GO:0048589">
    <property type="term" value="P:developmental growth"/>
    <property type="evidence" value="ECO:0007669"/>
    <property type="project" value="UniProtKB-ARBA"/>
</dbReference>
<evidence type="ECO:0008006" key="12">
    <source>
        <dbReference type="Google" id="ProtNLM"/>
    </source>
</evidence>
<dbReference type="SUPFAM" id="SSF57184">
    <property type="entry name" value="Growth factor receptor domain"/>
    <property type="match status" value="1"/>
</dbReference>
<dbReference type="SUPFAM" id="SSF57196">
    <property type="entry name" value="EGF/Laminin"/>
    <property type="match status" value="1"/>
</dbReference>
<dbReference type="OMA" id="KGAFCME"/>
<dbReference type="PANTHER" id="PTHR15036:SF93">
    <property type="entry name" value="EYS PROTEIN"/>
    <property type="match status" value="1"/>
</dbReference>
<dbReference type="FunFam" id="2.10.25.10:FF:000508">
    <property type="entry name" value="Eyes shut homolog"/>
    <property type="match status" value="1"/>
</dbReference>
<keyword evidence="2" id="KW-0732">Signal</keyword>
<organism evidence="10 11">
    <name type="scientific">Poecilia formosa</name>
    <name type="common">Amazon molly</name>
    <name type="synonym">Limia formosa</name>
    <dbReference type="NCBI Taxonomy" id="48698"/>
    <lineage>
        <taxon>Eukaryota</taxon>
        <taxon>Metazoa</taxon>
        <taxon>Chordata</taxon>
        <taxon>Craniata</taxon>
        <taxon>Vertebrata</taxon>
        <taxon>Euteleostomi</taxon>
        <taxon>Actinopterygii</taxon>
        <taxon>Neopterygii</taxon>
        <taxon>Teleostei</taxon>
        <taxon>Neoteleostei</taxon>
        <taxon>Acanthomorphata</taxon>
        <taxon>Ovalentaria</taxon>
        <taxon>Atherinomorphae</taxon>
        <taxon>Cyprinodontiformes</taxon>
        <taxon>Poeciliidae</taxon>
        <taxon>Poeciliinae</taxon>
        <taxon>Poecilia</taxon>
    </lineage>
</organism>
<feature type="disulfide bond" evidence="7">
    <location>
        <begin position="1047"/>
        <end position="1056"/>
    </location>
</feature>
<dbReference type="CDD" id="cd00054">
    <property type="entry name" value="EGF_CA"/>
    <property type="match status" value="4"/>
</dbReference>
<dbReference type="Gene3D" id="2.60.120.200">
    <property type="match status" value="5"/>
</dbReference>
<dbReference type="InterPro" id="IPR001881">
    <property type="entry name" value="EGF-like_Ca-bd_dom"/>
</dbReference>
<evidence type="ECO:0000256" key="4">
    <source>
        <dbReference type="ARBA" id="ARBA00022837"/>
    </source>
</evidence>
<dbReference type="EMBL" id="AYCK01002072">
    <property type="status" value="NOT_ANNOTATED_CDS"/>
    <property type="molecule type" value="Genomic_DNA"/>
</dbReference>
<feature type="domain" description="Laminin G" evidence="8">
    <location>
        <begin position="16"/>
        <end position="196"/>
    </location>
</feature>
<dbReference type="Ensembl" id="ENSPFOT00000011869.2">
    <property type="protein sequence ID" value="ENSPFOP00000011852.2"/>
    <property type="gene ID" value="ENSPFOG00000011844.2"/>
</dbReference>
<dbReference type="PROSITE" id="PS01186">
    <property type="entry name" value="EGF_2"/>
    <property type="match status" value="2"/>
</dbReference>
<evidence type="ECO:0000259" key="9">
    <source>
        <dbReference type="PROSITE" id="PS50026"/>
    </source>
</evidence>
<dbReference type="PROSITE" id="PS50026">
    <property type="entry name" value="EGF_3"/>
    <property type="match status" value="6"/>
</dbReference>
<dbReference type="PROSITE" id="PS50025">
    <property type="entry name" value="LAM_G_DOMAIN"/>
    <property type="match status" value="5"/>
</dbReference>
<dbReference type="EMBL" id="AYCK01002070">
    <property type="status" value="NOT_ANNOTATED_CDS"/>
    <property type="molecule type" value="Genomic_DNA"/>
</dbReference>
<feature type="disulfide bond" evidence="7">
    <location>
        <begin position="542"/>
        <end position="551"/>
    </location>
</feature>
<protein>
    <recommendedName>
        <fullName evidence="12">Protein eyes shut homolog</fullName>
    </recommendedName>
</protein>
<feature type="disulfide bond" evidence="7">
    <location>
        <begin position="823"/>
        <end position="832"/>
    </location>
</feature>
<dbReference type="SMART" id="SM00181">
    <property type="entry name" value="EGF"/>
    <property type="match status" value="7"/>
</dbReference>
<comment type="caution">
    <text evidence="7">Lacks conserved residue(s) required for the propagation of feature annotation.</text>
</comment>
<dbReference type="InterPro" id="IPR000742">
    <property type="entry name" value="EGF"/>
</dbReference>
<dbReference type="CDD" id="cd00110">
    <property type="entry name" value="LamG"/>
    <property type="match status" value="5"/>
</dbReference>